<sequence>MFDKIRKVLLIVCVGVFLYASFNLGKIFYDYYQVDKQTEEIKDEYVKPKENKKSVENPLERKIDFVSLKKRNKDVAGWIYIPGTRIDEVILHGKTNDTYIHTTIDKKYSFAGEVFMDSINKPDFTDSQTIIYGHNMKNGSRFAALRKFSNKEFFDKNPYVYIYLPDGSIYVYSVYVIKKVNATEDKYYTNNVDYNKYIKQLQSGAVHTRSVSNKKAPLVLLSTCVAASGEARWVVGGRLEKVVK</sequence>
<keyword evidence="1" id="KW-0378">Hydrolase</keyword>
<dbReference type="STRING" id="999415.HMPREF9943_01621"/>
<dbReference type="RefSeq" id="WP_004803900.1">
    <property type="nucleotide sequence ID" value="NZ_KB446649.1"/>
</dbReference>
<comment type="caution">
    <text evidence="3">The sequence shown here is derived from an EMBL/GenBank/DDBJ whole genome shotgun (WGS) entry which is preliminary data.</text>
</comment>
<dbReference type="GO" id="GO:0016787">
    <property type="term" value="F:hydrolase activity"/>
    <property type="evidence" value="ECO:0007669"/>
    <property type="project" value="UniProtKB-KW"/>
</dbReference>
<dbReference type="MEROPS" id="C60.002"/>
<evidence type="ECO:0000313" key="4">
    <source>
        <dbReference type="Proteomes" id="UP000011758"/>
    </source>
</evidence>
<dbReference type="Pfam" id="PF04203">
    <property type="entry name" value="Sortase"/>
    <property type="match status" value="1"/>
</dbReference>
<feature type="active site" description="Acyl-thioester intermediate" evidence="2">
    <location>
        <position position="224"/>
    </location>
</feature>
<dbReference type="InterPro" id="IPR009835">
    <property type="entry name" value="SrtB"/>
</dbReference>
<dbReference type="InterPro" id="IPR023365">
    <property type="entry name" value="Sortase_dom-sf"/>
</dbReference>
<dbReference type="OrthoDB" id="9806013at2"/>
<dbReference type="AlphaFoldDB" id="M2NDC7"/>
<dbReference type="CDD" id="cd05826">
    <property type="entry name" value="Sortase_B"/>
    <property type="match status" value="1"/>
</dbReference>
<dbReference type="eggNOG" id="COG4509">
    <property type="taxonomic scope" value="Bacteria"/>
</dbReference>
<organism evidence="3 4">
    <name type="scientific">Eggerthia catenaformis OT 569 = DSM 20559</name>
    <dbReference type="NCBI Taxonomy" id="999415"/>
    <lineage>
        <taxon>Bacteria</taxon>
        <taxon>Bacillati</taxon>
        <taxon>Bacillota</taxon>
        <taxon>Erysipelotrichia</taxon>
        <taxon>Erysipelotrichales</taxon>
        <taxon>Coprobacillaceae</taxon>
        <taxon>Eggerthia</taxon>
    </lineage>
</organism>
<gene>
    <name evidence="3" type="ORF">HMPREF9943_01621</name>
</gene>
<dbReference type="SUPFAM" id="SSF63817">
    <property type="entry name" value="Sortase"/>
    <property type="match status" value="1"/>
</dbReference>
<dbReference type="Gene3D" id="2.40.260.10">
    <property type="entry name" value="Sortase"/>
    <property type="match status" value="1"/>
</dbReference>
<accession>M2NDC7</accession>
<dbReference type="Proteomes" id="UP000011758">
    <property type="component" value="Unassembled WGS sequence"/>
</dbReference>
<dbReference type="EMBL" id="AGEJ01000024">
    <property type="protein sequence ID" value="EMD16218.1"/>
    <property type="molecule type" value="Genomic_DNA"/>
</dbReference>
<dbReference type="BioCyc" id="ECAT999415-HMP:GTTI-1682-MONOMER"/>
<protein>
    <submittedName>
        <fullName evidence="3">SrtB family sortase</fullName>
    </submittedName>
</protein>
<name>M2NDC7_9FIRM</name>
<proteinExistence type="predicted"/>
<dbReference type="PATRIC" id="fig|999415.3.peg.1649"/>
<reference evidence="3 4" key="1">
    <citation type="submission" date="2013-02" db="EMBL/GenBank/DDBJ databases">
        <title>The Genome Sequence of Lactobacillus catenaformis F0143.</title>
        <authorList>
            <consortium name="The Broad Institute Genome Sequencing Platform"/>
            <person name="Earl A."/>
            <person name="Ward D."/>
            <person name="Feldgarden M."/>
            <person name="Gevers D."/>
            <person name="Izard J."/>
            <person name="Blanton J.M."/>
            <person name="Mathney J."/>
            <person name="Dewhirst F.E."/>
            <person name="Young S.K."/>
            <person name="Zeng Q."/>
            <person name="Gargeya S."/>
            <person name="Fitzgerald M."/>
            <person name="Haas B."/>
            <person name="Abouelleil A."/>
            <person name="Alvarado L."/>
            <person name="Arachchi H.M."/>
            <person name="Berlin A."/>
            <person name="Chapman S.B."/>
            <person name="Gearin G."/>
            <person name="Goldberg J."/>
            <person name="Griggs A."/>
            <person name="Gujja S."/>
            <person name="Hansen M."/>
            <person name="Heiman D."/>
            <person name="Howarth C."/>
            <person name="Larimer J."/>
            <person name="Lui A."/>
            <person name="MacDonald P.J.P."/>
            <person name="McCowen C."/>
            <person name="Montmayeur A."/>
            <person name="Murphy C."/>
            <person name="Neiman D."/>
            <person name="Pearson M."/>
            <person name="Priest M."/>
            <person name="Roberts A."/>
            <person name="Saif S."/>
            <person name="Shea T."/>
            <person name="Sisk P."/>
            <person name="Stolte C."/>
            <person name="Sykes S."/>
            <person name="Wortman J."/>
            <person name="Nusbaum C."/>
            <person name="Birren B."/>
        </authorList>
    </citation>
    <scope>NUCLEOTIDE SEQUENCE [LARGE SCALE GENOMIC DNA]</scope>
    <source>
        <strain evidence="3 4">OT 569</strain>
    </source>
</reference>
<dbReference type="InterPro" id="IPR005754">
    <property type="entry name" value="Sortase"/>
</dbReference>
<evidence type="ECO:0000313" key="3">
    <source>
        <dbReference type="EMBL" id="EMD16218.1"/>
    </source>
</evidence>
<evidence type="ECO:0000256" key="1">
    <source>
        <dbReference type="ARBA" id="ARBA00022801"/>
    </source>
</evidence>
<evidence type="ECO:0000256" key="2">
    <source>
        <dbReference type="PIRSR" id="PIRSR605754-1"/>
    </source>
</evidence>
<feature type="active site" description="Proton donor/acceptor" evidence="2">
    <location>
        <position position="134"/>
    </location>
</feature>
<dbReference type="NCBIfam" id="TIGR03064">
    <property type="entry name" value="sortase_srtB"/>
    <property type="match status" value="1"/>
</dbReference>
<keyword evidence="4" id="KW-1185">Reference proteome</keyword>